<feature type="transmembrane region" description="Helical" evidence="1">
    <location>
        <begin position="247"/>
        <end position="270"/>
    </location>
</feature>
<organism evidence="2 3">
    <name type="scientific">Nocardia otitidiscaviarum</name>
    <dbReference type="NCBI Taxonomy" id="1823"/>
    <lineage>
        <taxon>Bacteria</taxon>
        <taxon>Bacillati</taxon>
        <taxon>Actinomycetota</taxon>
        <taxon>Actinomycetes</taxon>
        <taxon>Mycobacteriales</taxon>
        <taxon>Nocardiaceae</taxon>
        <taxon>Nocardia</taxon>
    </lineage>
</organism>
<protein>
    <recommendedName>
        <fullName evidence="4">Succinate dehydrogenase membrane anchor subunit</fullName>
    </recommendedName>
</protein>
<dbReference type="EMBL" id="UGRY01000002">
    <property type="protein sequence ID" value="SUA74513.1"/>
    <property type="molecule type" value="Genomic_DNA"/>
</dbReference>
<keyword evidence="1" id="KW-0472">Membrane</keyword>
<evidence type="ECO:0008006" key="4">
    <source>
        <dbReference type="Google" id="ProtNLM"/>
    </source>
</evidence>
<name>A0A378YCR5_9NOCA</name>
<gene>
    <name evidence="2" type="ORF">NCTC1934_01626</name>
</gene>
<dbReference type="STRING" id="1406858.GCA_000710895_00687"/>
<feature type="transmembrane region" description="Helical" evidence="1">
    <location>
        <begin position="98"/>
        <end position="120"/>
    </location>
</feature>
<proteinExistence type="predicted"/>
<feature type="transmembrane region" description="Helical" evidence="1">
    <location>
        <begin position="160"/>
        <end position="180"/>
    </location>
</feature>
<evidence type="ECO:0000313" key="2">
    <source>
        <dbReference type="EMBL" id="SUA74513.1"/>
    </source>
</evidence>
<evidence type="ECO:0000256" key="1">
    <source>
        <dbReference type="SAM" id="Phobius"/>
    </source>
</evidence>
<accession>A0A378YCR5</accession>
<dbReference type="RefSeq" id="WP_039807974.1">
    <property type="nucleotide sequence ID" value="NZ_JADLRM010000002.1"/>
</dbReference>
<feature type="transmembrane region" description="Helical" evidence="1">
    <location>
        <begin position="186"/>
        <end position="206"/>
    </location>
</feature>
<reference evidence="2 3" key="1">
    <citation type="submission" date="2018-06" db="EMBL/GenBank/DDBJ databases">
        <authorList>
            <consortium name="Pathogen Informatics"/>
            <person name="Doyle S."/>
        </authorList>
    </citation>
    <scope>NUCLEOTIDE SEQUENCE [LARGE SCALE GENOMIC DNA]</scope>
    <source>
        <strain evidence="2 3">NCTC1934</strain>
    </source>
</reference>
<keyword evidence="3" id="KW-1185">Reference proteome</keyword>
<keyword evidence="1" id="KW-1133">Transmembrane helix</keyword>
<sequence length="277" mass="31110">MSAAPTSAPESGATGVFSKSRAAIASRTLRTDRWWLPPLITVLGLGTFVVYATIRSFVREAYWVDEYRYLTPFYSPCVSDSCVAGSAHFGTPVGELPMWIPLGFLVLPLLLGFRLTCYYYRKAYYRSVWLSPPACAVAEPHAKYTGETRLPLIIQNSHRYFFYAALVVTLINTYDALYALTNSDGSFGLGLGNLVLLVNVVMLWAYTLSCHSCRHATGGRLKNFSSNPVRYRLWTQVSRLNTRHMQFAWITLGTLMLTDFYVMLVASGTISDLRFIN</sequence>
<feature type="transmembrane region" description="Helical" evidence="1">
    <location>
        <begin position="34"/>
        <end position="54"/>
    </location>
</feature>
<evidence type="ECO:0000313" key="3">
    <source>
        <dbReference type="Proteomes" id="UP000255467"/>
    </source>
</evidence>
<dbReference type="Proteomes" id="UP000255467">
    <property type="component" value="Unassembled WGS sequence"/>
</dbReference>
<dbReference type="OrthoDB" id="9799243at2"/>
<dbReference type="AlphaFoldDB" id="A0A378YCR5"/>
<keyword evidence="1" id="KW-0812">Transmembrane</keyword>